<name>A0A4D4L8N7_STRVO</name>
<organism evidence="1 2">
    <name type="scientific">Streptomyces violaceusniger</name>
    <dbReference type="NCBI Taxonomy" id="68280"/>
    <lineage>
        <taxon>Bacteria</taxon>
        <taxon>Bacillati</taxon>
        <taxon>Actinomycetota</taxon>
        <taxon>Actinomycetes</taxon>
        <taxon>Kitasatosporales</taxon>
        <taxon>Streptomycetaceae</taxon>
        <taxon>Streptomyces</taxon>
        <taxon>Streptomyces violaceusniger group</taxon>
    </lineage>
</organism>
<evidence type="ECO:0000313" key="1">
    <source>
        <dbReference type="EMBL" id="GDY57465.1"/>
    </source>
</evidence>
<gene>
    <name evidence="1" type="ORF">SVIO_080880</name>
</gene>
<evidence type="ECO:0000313" key="2">
    <source>
        <dbReference type="Proteomes" id="UP000301309"/>
    </source>
</evidence>
<dbReference type="AlphaFoldDB" id="A0A4D4L8N7"/>
<accession>A0A4D4L8N7</accession>
<comment type="caution">
    <text evidence="1">The sequence shown here is derived from an EMBL/GenBank/DDBJ whole genome shotgun (WGS) entry which is preliminary data.</text>
</comment>
<reference evidence="1 2" key="1">
    <citation type="journal article" date="2020" name="Int. J. Syst. Evol. Microbiol.">
        <title>Reclassification of Streptomyces castelarensis and Streptomyces sporoclivatus as later heterotypic synonyms of Streptomyces antimycoticus.</title>
        <authorList>
            <person name="Komaki H."/>
            <person name="Tamura T."/>
        </authorList>
    </citation>
    <scope>NUCLEOTIDE SEQUENCE [LARGE SCALE GENOMIC DNA]</scope>
    <source>
        <strain evidence="1 2">NBRC 13459</strain>
    </source>
</reference>
<dbReference type="Proteomes" id="UP000301309">
    <property type="component" value="Unassembled WGS sequence"/>
</dbReference>
<sequence>MVRVGKVLTDAFQTLVADVGGDRVRGGQEQSVQMAEGDVVGVADHITRTDQGSALGGQA</sequence>
<proteinExistence type="predicted"/>
<keyword evidence="2" id="KW-1185">Reference proteome</keyword>
<protein>
    <submittedName>
        <fullName evidence="1">Uncharacterized protein</fullName>
    </submittedName>
</protein>
<dbReference type="EMBL" id="BJHW01000001">
    <property type="protein sequence ID" value="GDY57465.1"/>
    <property type="molecule type" value="Genomic_DNA"/>
</dbReference>